<dbReference type="InterPro" id="IPR032710">
    <property type="entry name" value="NTF2-like_dom_sf"/>
</dbReference>
<evidence type="ECO:0000313" key="3">
    <source>
        <dbReference type="Proteomes" id="UP000763641"/>
    </source>
</evidence>
<evidence type="ECO:0000313" key="2">
    <source>
        <dbReference type="EMBL" id="MBM6577806.1"/>
    </source>
</evidence>
<dbReference type="Gene3D" id="3.10.450.50">
    <property type="match status" value="1"/>
</dbReference>
<dbReference type="RefSeq" id="WP_204199906.1">
    <property type="nucleotide sequence ID" value="NZ_JAFEMC010000005.1"/>
</dbReference>
<dbReference type="InterPro" id="IPR037401">
    <property type="entry name" value="SnoaL-like"/>
</dbReference>
<evidence type="ECO:0000259" key="1">
    <source>
        <dbReference type="Pfam" id="PF13577"/>
    </source>
</evidence>
<dbReference type="Pfam" id="PF13577">
    <property type="entry name" value="SnoaL_4"/>
    <property type="match status" value="1"/>
</dbReference>
<protein>
    <submittedName>
        <fullName evidence="2">Nuclear transport factor 2 family protein</fullName>
    </submittedName>
</protein>
<feature type="domain" description="SnoaL-like" evidence="1">
    <location>
        <begin position="13"/>
        <end position="134"/>
    </location>
</feature>
<reference evidence="2 3" key="1">
    <citation type="submission" date="2020-12" db="EMBL/GenBank/DDBJ databases">
        <title>Sphingomonas sp.</title>
        <authorList>
            <person name="Kim M.K."/>
        </authorList>
    </citation>
    <scope>NUCLEOTIDE SEQUENCE [LARGE SCALE GENOMIC DNA]</scope>
    <source>
        <strain evidence="2 3">BT552</strain>
    </source>
</reference>
<sequence length="191" mass="21504">MTDIAALERRIARVEAQQEIRALVSTYCMACDDRDLNTLTGLFTPEGTFQSRNGATDAHGRDAIRRHFSSRYAGMGVTNHWTHDHLITLEDDNSATGIVFSHVESSLQGTGFLGATRYHDHYVRQDGQWRFGSRLLDFLYFAPAAEYPGILSEQLRMKAFGRNAAADYPEGLETWRASMPRSDDPALRTTE</sequence>
<organism evidence="2 3">
    <name type="scientific">Sphingomonas longa</name>
    <dbReference type="NCBI Taxonomy" id="2778730"/>
    <lineage>
        <taxon>Bacteria</taxon>
        <taxon>Pseudomonadati</taxon>
        <taxon>Pseudomonadota</taxon>
        <taxon>Alphaproteobacteria</taxon>
        <taxon>Sphingomonadales</taxon>
        <taxon>Sphingomonadaceae</taxon>
        <taxon>Sphingomonas</taxon>
    </lineage>
</organism>
<accession>A0ABS2DA44</accession>
<comment type="caution">
    <text evidence="2">The sequence shown here is derived from an EMBL/GenBank/DDBJ whole genome shotgun (WGS) entry which is preliminary data.</text>
</comment>
<dbReference type="EMBL" id="JAFEMC010000005">
    <property type="protein sequence ID" value="MBM6577806.1"/>
    <property type="molecule type" value="Genomic_DNA"/>
</dbReference>
<name>A0ABS2DA44_9SPHN</name>
<proteinExistence type="predicted"/>
<dbReference type="Proteomes" id="UP000763641">
    <property type="component" value="Unassembled WGS sequence"/>
</dbReference>
<gene>
    <name evidence="2" type="ORF">ILT43_15595</name>
</gene>
<dbReference type="SUPFAM" id="SSF54427">
    <property type="entry name" value="NTF2-like"/>
    <property type="match status" value="1"/>
</dbReference>
<keyword evidence="3" id="KW-1185">Reference proteome</keyword>